<name>A0A6S7KEV6_PARCT</name>
<proteinExistence type="predicted"/>
<dbReference type="AlphaFoldDB" id="A0A6S7KEV6"/>
<dbReference type="EMBL" id="CACRXK020028419">
    <property type="protein sequence ID" value="CAB4041501.1"/>
    <property type="molecule type" value="Genomic_DNA"/>
</dbReference>
<protein>
    <submittedName>
        <fullName evidence="1">Uncharacterized protein</fullName>
    </submittedName>
</protein>
<sequence>MTSVKNILYRNFCLAKNKLKWLGALEDLKAFVLTEIDEDTAENTNWRSPSGGTWKFESELLAVTWRTKSMNISFEGEKGKDLTERVISNLKEEGVREHNSIALAQNDTEDDGGDITTVECETTAQVVCNELPTKVSEIKLKLNQHIVETKAELQQIKENFAEQLDQLRELSLNGGTKVTEYCLTSLEHENATLRHENTQLRRENDSLKEKFNNRSYMVSDLNTKIKNIEDEKLSLVTALKLLQEDSKSISLNNRDATHNTWHTPGHRARTNVHNISANYACQNKTARSAADMNAQEPDIITPNRFGLLST</sequence>
<reference evidence="1" key="1">
    <citation type="submission" date="2020-04" db="EMBL/GenBank/DDBJ databases">
        <authorList>
            <person name="Alioto T."/>
            <person name="Alioto T."/>
            <person name="Gomez Garrido J."/>
        </authorList>
    </citation>
    <scope>NUCLEOTIDE SEQUENCE</scope>
    <source>
        <strain evidence="1">A484AB</strain>
    </source>
</reference>
<evidence type="ECO:0000313" key="2">
    <source>
        <dbReference type="Proteomes" id="UP001152795"/>
    </source>
</evidence>
<accession>A0A6S7KEV6</accession>
<dbReference type="OrthoDB" id="28818at2759"/>
<comment type="caution">
    <text evidence="1">The sequence shown here is derived from an EMBL/GenBank/DDBJ whole genome shotgun (WGS) entry which is preliminary data.</text>
</comment>
<dbReference type="Proteomes" id="UP001152795">
    <property type="component" value="Unassembled WGS sequence"/>
</dbReference>
<organism evidence="1 2">
    <name type="scientific">Paramuricea clavata</name>
    <name type="common">Red gorgonian</name>
    <name type="synonym">Violescent sea-whip</name>
    <dbReference type="NCBI Taxonomy" id="317549"/>
    <lineage>
        <taxon>Eukaryota</taxon>
        <taxon>Metazoa</taxon>
        <taxon>Cnidaria</taxon>
        <taxon>Anthozoa</taxon>
        <taxon>Octocorallia</taxon>
        <taxon>Malacalcyonacea</taxon>
        <taxon>Plexauridae</taxon>
        <taxon>Paramuricea</taxon>
    </lineage>
</organism>
<evidence type="ECO:0000313" key="1">
    <source>
        <dbReference type="EMBL" id="CAB4041501.1"/>
    </source>
</evidence>
<gene>
    <name evidence="1" type="ORF">PACLA_8A081977</name>
</gene>
<keyword evidence="2" id="KW-1185">Reference proteome</keyword>